<dbReference type="PANTHER" id="PTHR21043:SF0">
    <property type="entry name" value="MITOCHONDRIAL ASSEMBLY OF RIBOSOMAL LARGE SUBUNIT PROTEIN 1"/>
    <property type="match status" value="1"/>
</dbReference>
<dbReference type="EMBL" id="CAFBPL010000021">
    <property type="protein sequence ID" value="CAB5011706.1"/>
    <property type="molecule type" value="Genomic_DNA"/>
</dbReference>
<dbReference type="EMBL" id="CAFBOI010000018">
    <property type="protein sequence ID" value="CAB4973346.1"/>
    <property type="molecule type" value="Genomic_DNA"/>
</dbReference>
<evidence type="ECO:0000313" key="8">
    <source>
        <dbReference type="EMBL" id="CAB5011706.1"/>
    </source>
</evidence>
<dbReference type="InterPro" id="IPR043519">
    <property type="entry name" value="NT_sf"/>
</dbReference>
<dbReference type="GO" id="GO:0090071">
    <property type="term" value="P:negative regulation of ribosome biogenesis"/>
    <property type="evidence" value="ECO:0007669"/>
    <property type="project" value="TreeGrafter"/>
</dbReference>
<dbReference type="InterPro" id="IPR004394">
    <property type="entry name" value="Iojap/RsfS/C7orf30"/>
</dbReference>
<proteinExistence type="inferred from homology"/>
<dbReference type="EMBL" id="CAFAAE010000115">
    <property type="protein sequence ID" value="CAB4794047.1"/>
    <property type="molecule type" value="Genomic_DNA"/>
</dbReference>
<dbReference type="EMBL" id="CAEZYX010000080">
    <property type="protein sequence ID" value="CAB4744607.1"/>
    <property type="molecule type" value="Genomic_DNA"/>
</dbReference>
<accession>A0A6J6XTL6</accession>
<reference evidence="6" key="1">
    <citation type="submission" date="2020-05" db="EMBL/GenBank/DDBJ databases">
        <authorList>
            <person name="Chiriac C."/>
            <person name="Salcher M."/>
            <person name="Ghai R."/>
            <person name="Kavagutti S V."/>
        </authorList>
    </citation>
    <scope>NUCLEOTIDE SEQUENCE</scope>
</reference>
<gene>
    <name evidence="2" type="ORF">UFOPK1791_00631</name>
    <name evidence="3" type="ORF">UFOPK2312_00472</name>
    <name evidence="4" type="ORF">UFOPK2802_00770</name>
    <name evidence="5" type="ORF">UFOPK2982_00773</name>
    <name evidence="6" type="ORF">UFOPK3083_00279</name>
    <name evidence="7" type="ORF">UFOPK3948_00305</name>
    <name evidence="8" type="ORF">UFOPK4113_00330</name>
</gene>
<evidence type="ECO:0000313" key="4">
    <source>
        <dbReference type="EMBL" id="CAB4744607.1"/>
    </source>
</evidence>
<evidence type="ECO:0000313" key="7">
    <source>
        <dbReference type="EMBL" id="CAB4973346.1"/>
    </source>
</evidence>
<dbReference type="NCBIfam" id="TIGR00090">
    <property type="entry name" value="rsfS_iojap_ybeB"/>
    <property type="match status" value="1"/>
</dbReference>
<evidence type="ECO:0000256" key="1">
    <source>
        <dbReference type="ARBA" id="ARBA00010574"/>
    </source>
</evidence>
<dbReference type="AlphaFoldDB" id="A0A6J6XTL6"/>
<evidence type="ECO:0000313" key="5">
    <source>
        <dbReference type="EMBL" id="CAB4794047.1"/>
    </source>
</evidence>
<protein>
    <submittedName>
        <fullName evidence="6">Unannotated protein</fullName>
    </submittedName>
</protein>
<dbReference type="EMBL" id="CAFAAT010000015">
    <property type="protein sequence ID" value="CAB4799809.1"/>
    <property type="molecule type" value="Genomic_DNA"/>
</dbReference>
<dbReference type="Gene3D" id="3.30.460.10">
    <property type="entry name" value="Beta Polymerase, domain 2"/>
    <property type="match status" value="1"/>
</dbReference>
<evidence type="ECO:0000313" key="3">
    <source>
        <dbReference type="EMBL" id="CAB4669219.1"/>
    </source>
</evidence>
<sequence>MPARESTIALTQRAAQAVIDKLGTNLVAVDLSEQMVLSEVFLIVTGQNERQVDAIADEVERKLAEIGEKPARRESTGHWVLLDYSDLVVHIQSEEIRQYYMLDRLWSDCPIIKLDAVTELEKLKRG</sequence>
<dbReference type="EMBL" id="CAEZUF010000049">
    <property type="protein sequence ID" value="CAB4592241.1"/>
    <property type="molecule type" value="Genomic_DNA"/>
</dbReference>
<evidence type="ECO:0000313" key="6">
    <source>
        <dbReference type="EMBL" id="CAB4799809.1"/>
    </source>
</evidence>
<dbReference type="PANTHER" id="PTHR21043">
    <property type="entry name" value="IOJAP SUPERFAMILY ORTHOLOG"/>
    <property type="match status" value="1"/>
</dbReference>
<dbReference type="HAMAP" id="MF_01477">
    <property type="entry name" value="Iojap_RsfS"/>
    <property type="match status" value="1"/>
</dbReference>
<dbReference type="Pfam" id="PF02410">
    <property type="entry name" value="RsfS"/>
    <property type="match status" value="1"/>
</dbReference>
<dbReference type="GO" id="GO:0017148">
    <property type="term" value="P:negative regulation of translation"/>
    <property type="evidence" value="ECO:0007669"/>
    <property type="project" value="TreeGrafter"/>
</dbReference>
<dbReference type="SUPFAM" id="SSF81301">
    <property type="entry name" value="Nucleotidyltransferase"/>
    <property type="match status" value="1"/>
</dbReference>
<organism evidence="6">
    <name type="scientific">freshwater metagenome</name>
    <dbReference type="NCBI Taxonomy" id="449393"/>
    <lineage>
        <taxon>unclassified sequences</taxon>
        <taxon>metagenomes</taxon>
        <taxon>ecological metagenomes</taxon>
    </lineage>
</organism>
<dbReference type="EMBL" id="CAEZWY010000034">
    <property type="protein sequence ID" value="CAB4669219.1"/>
    <property type="molecule type" value="Genomic_DNA"/>
</dbReference>
<evidence type="ECO:0000313" key="2">
    <source>
        <dbReference type="EMBL" id="CAB4592241.1"/>
    </source>
</evidence>
<comment type="similarity">
    <text evidence="1">Belongs to the Iojap/RsfS family.</text>
</comment>
<name>A0A6J6XTL6_9ZZZZ</name>
<dbReference type="GO" id="GO:0043023">
    <property type="term" value="F:ribosomal large subunit binding"/>
    <property type="evidence" value="ECO:0007669"/>
    <property type="project" value="TreeGrafter"/>
</dbReference>